<dbReference type="PROSITE" id="PS51383">
    <property type="entry name" value="YJEF_C_3"/>
    <property type="match status" value="1"/>
</dbReference>
<feature type="binding site" evidence="18">
    <location>
        <begin position="58"/>
        <end position="62"/>
    </location>
    <ligand>
        <name>(6S)-NADPHX</name>
        <dbReference type="ChEBI" id="CHEBI:64076"/>
    </ligand>
</feature>
<dbReference type="Gene3D" id="3.40.50.10260">
    <property type="entry name" value="YjeF N-terminal domain"/>
    <property type="match status" value="1"/>
</dbReference>
<evidence type="ECO:0000256" key="16">
    <source>
        <dbReference type="ARBA" id="ARBA00049209"/>
    </source>
</evidence>
<comment type="similarity">
    <text evidence="17">Belongs to the NnrD/CARKD family.</text>
</comment>
<evidence type="ECO:0000256" key="11">
    <source>
        <dbReference type="ARBA" id="ARBA00023235"/>
    </source>
</evidence>
<dbReference type="GO" id="GO:0110051">
    <property type="term" value="P:metabolite repair"/>
    <property type="evidence" value="ECO:0007669"/>
    <property type="project" value="TreeGrafter"/>
</dbReference>
<comment type="similarity">
    <text evidence="4 19">In the C-terminal section; belongs to the NnrD/CARKD family.</text>
</comment>
<evidence type="ECO:0000256" key="15">
    <source>
        <dbReference type="ARBA" id="ARBA00048238"/>
    </source>
</evidence>
<evidence type="ECO:0000256" key="14">
    <source>
        <dbReference type="ARBA" id="ARBA00025153"/>
    </source>
</evidence>
<dbReference type="GO" id="GO:0052856">
    <property type="term" value="F:NAD(P)HX epimerase activity"/>
    <property type="evidence" value="ECO:0007669"/>
    <property type="project" value="UniProtKB-UniRule"/>
</dbReference>
<comment type="subunit">
    <text evidence="17">Homotetramer.</text>
</comment>
<comment type="function">
    <text evidence="17">Catalyzes the dehydration of the S-form of NAD(P)HX at the expense of ADP, which is converted to AMP. Together with NAD(P)HX epimerase, which catalyzes the epimerization of the S- and R-forms, the enzyme allows the repair of both epimers of NAD(P)HX, a damaged form of NAD(P)H that is a result of enzymatic or heat-dependent hydration.</text>
</comment>
<dbReference type="InterPro" id="IPR036652">
    <property type="entry name" value="YjeF_N_dom_sf"/>
</dbReference>
<feature type="binding site" evidence="17">
    <location>
        <position position="438"/>
    </location>
    <ligand>
        <name>(6S)-NADPHX</name>
        <dbReference type="ChEBI" id="CHEBI:64076"/>
    </ligand>
</feature>
<dbReference type="EMBL" id="CP040908">
    <property type="protein sequence ID" value="QLL56581.1"/>
    <property type="molecule type" value="Genomic_DNA"/>
</dbReference>
<evidence type="ECO:0000313" key="22">
    <source>
        <dbReference type="EMBL" id="QLL56581.1"/>
    </source>
</evidence>
<comment type="catalytic activity">
    <reaction evidence="16 17 19">
        <text>(6S)-NADPHX + ADP = AMP + phosphate + NADPH + H(+)</text>
        <dbReference type="Rhea" id="RHEA:32235"/>
        <dbReference type="ChEBI" id="CHEBI:15378"/>
        <dbReference type="ChEBI" id="CHEBI:43474"/>
        <dbReference type="ChEBI" id="CHEBI:57783"/>
        <dbReference type="ChEBI" id="CHEBI:64076"/>
        <dbReference type="ChEBI" id="CHEBI:456215"/>
        <dbReference type="ChEBI" id="CHEBI:456216"/>
        <dbReference type="EC" id="4.2.1.136"/>
    </reaction>
</comment>
<feature type="binding site" evidence="17">
    <location>
        <position position="437"/>
    </location>
    <ligand>
        <name>AMP</name>
        <dbReference type="ChEBI" id="CHEBI:456215"/>
    </ligand>
</feature>
<dbReference type="Pfam" id="PF01256">
    <property type="entry name" value="Carb_kinase"/>
    <property type="match status" value="1"/>
</dbReference>
<dbReference type="PROSITE" id="PS51385">
    <property type="entry name" value="YJEF_N"/>
    <property type="match status" value="1"/>
</dbReference>
<feature type="binding site" evidence="18">
    <location>
        <position position="156"/>
    </location>
    <ligand>
        <name>(6S)-NADPHX</name>
        <dbReference type="ChEBI" id="CHEBI:64076"/>
    </ligand>
</feature>
<evidence type="ECO:0000256" key="1">
    <source>
        <dbReference type="ARBA" id="ARBA00000013"/>
    </source>
</evidence>
<comment type="caution">
    <text evidence="17">Lacks conserved residue(s) required for the propagation of feature annotation.</text>
</comment>
<evidence type="ECO:0000256" key="4">
    <source>
        <dbReference type="ARBA" id="ARBA00009524"/>
    </source>
</evidence>
<evidence type="ECO:0000256" key="13">
    <source>
        <dbReference type="ARBA" id="ARBA00023268"/>
    </source>
</evidence>
<keyword evidence="6 17" id="KW-0547">Nucleotide-binding</keyword>
<dbReference type="RefSeq" id="WP_180905603.1">
    <property type="nucleotide sequence ID" value="NZ_CP040908.1"/>
</dbReference>
<dbReference type="InterPro" id="IPR029056">
    <property type="entry name" value="Ribokinase-like"/>
</dbReference>
<comment type="catalytic activity">
    <reaction evidence="15 17 19">
        <text>(6S)-NADHX + ADP = AMP + phosphate + NADH + H(+)</text>
        <dbReference type="Rhea" id="RHEA:32223"/>
        <dbReference type="ChEBI" id="CHEBI:15378"/>
        <dbReference type="ChEBI" id="CHEBI:43474"/>
        <dbReference type="ChEBI" id="CHEBI:57945"/>
        <dbReference type="ChEBI" id="CHEBI:64074"/>
        <dbReference type="ChEBI" id="CHEBI:456215"/>
        <dbReference type="ChEBI" id="CHEBI:456216"/>
        <dbReference type="EC" id="4.2.1.136"/>
    </reaction>
</comment>
<dbReference type="GO" id="GO:0046872">
    <property type="term" value="F:metal ion binding"/>
    <property type="evidence" value="ECO:0007669"/>
    <property type="project" value="UniProtKB-UniRule"/>
</dbReference>
<keyword evidence="7 17" id="KW-0067">ATP-binding</keyword>
<dbReference type="PIRSF" id="PIRSF017184">
    <property type="entry name" value="Nnr"/>
    <property type="match status" value="1"/>
</dbReference>
<evidence type="ECO:0000256" key="12">
    <source>
        <dbReference type="ARBA" id="ARBA00023239"/>
    </source>
</evidence>
<proteinExistence type="inferred from homology"/>
<dbReference type="InterPro" id="IPR004443">
    <property type="entry name" value="YjeF_N_dom"/>
</dbReference>
<comment type="catalytic activity">
    <reaction evidence="2 18 19">
        <text>(6R)-NADPHX = (6S)-NADPHX</text>
        <dbReference type="Rhea" id="RHEA:32227"/>
        <dbReference type="ChEBI" id="CHEBI:64076"/>
        <dbReference type="ChEBI" id="CHEBI:64077"/>
        <dbReference type="EC" id="5.1.99.6"/>
    </reaction>
</comment>
<keyword evidence="10 17" id="KW-0520">NAD</keyword>
<keyword evidence="11 18" id="KW-0413">Isomerase</keyword>
<dbReference type="EC" id="4.2.1.136" evidence="19"/>
<keyword evidence="8 17" id="KW-0521">NADP</keyword>
<gene>
    <name evidence="17" type="primary">nnrD</name>
    <name evidence="18" type="synonym">nnrE</name>
    <name evidence="22" type="ORF">FH779_00030</name>
</gene>
<feature type="binding site" evidence="17">
    <location>
        <position position="322"/>
    </location>
    <ligand>
        <name>(6S)-NADPHX</name>
        <dbReference type="ChEBI" id="CHEBI:64076"/>
    </ligand>
</feature>
<dbReference type="AlphaFoldDB" id="A0A7H9DPC5"/>
<evidence type="ECO:0000256" key="8">
    <source>
        <dbReference type="ARBA" id="ARBA00022857"/>
    </source>
</evidence>
<comment type="function">
    <text evidence="14 19">Bifunctional enzyme that catalyzes the epimerization of the S- and R-forms of NAD(P)HX and the dehydration of the S-form of NAD(P)HX at the expense of ADP, which is converted to AMP. This allows the repair of both epimers of NAD(P)HX, a damaged form of NAD(P)H that is a result of enzymatic or heat-dependent hydration.</text>
</comment>
<dbReference type="InterPro" id="IPR017953">
    <property type="entry name" value="Carbohydrate_kinase_pred_CS"/>
</dbReference>
<dbReference type="InterPro" id="IPR030677">
    <property type="entry name" value="Nnr"/>
</dbReference>
<dbReference type="PROSITE" id="PS01050">
    <property type="entry name" value="YJEF_C_2"/>
    <property type="match status" value="1"/>
</dbReference>
<comment type="cofactor">
    <cofactor evidence="18 19">
        <name>K(+)</name>
        <dbReference type="ChEBI" id="CHEBI:29103"/>
    </cofactor>
    <text evidence="18 19">Binds 1 potassium ion per subunit.</text>
</comment>
<comment type="similarity">
    <text evidence="3 19">In the N-terminal section; belongs to the NnrE/AIBP family.</text>
</comment>
<keyword evidence="23" id="KW-1185">Reference proteome</keyword>
<dbReference type="NCBIfam" id="TIGR00197">
    <property type="entry name" value="yjeF_nterm"/>
    <property type="match status" value="1"/>
</dbReference>
<evidence type="ECO:0000256" key="2">
    <source>
        <dbReference type="ARBA" id="ARBA00000909"/>
    </source>
</evidence>
<dbReference type="GO" id="GO:0046496">
    <property type="term" value="P:nicotinamide nucleotide metabolic process"/>
    <property type="evidence" value="ECO:0007669"/>
    <property type="project" value="UniProtKB-UniRule"/>
</dbReference>
<dbReference type="HAMAP" id="MF_01966">
    <property type="entry name" value="NADHX_epimerase"/>
    <property type="match status" value="1"/>
</dbReference>
<accession>A0A7H9DPC5</accession>
<evidence type="ECO:0000259" key="21">
    <source>
        <dbReference type="PROSITE" id="PS51385"/>
    </source>
</evidence>
<feature type="binding site" evidence="18">
    <location>
        <position position="59"/>
    </location>
    <ligand>
        <name>K(+)</name>
        <dbReference type="ChEBI" id="CHEBI:29103"/>
    </ligand>
</feature>
<evidence type="ECO:0000256" key="17">
    <source>
        <dbReference type="HAMAP-Rule" id="MF_01965"/>
    </source>
</evidence>
<feature type="domain" description="YjeF N-terminal" evidence="21">
    <location>
        <begin position="9"/>
        <end position="214"/>
    </location>
</feature>
<evidence type="ECO:0000259" key="20">
    <source>
        <dbReference type="PROSITE" id="PS51383"/>
    </source>
</evidence>
<dbReference type="KEGG" id="efal:FH779_00030"/>
<feature type="binding site" evidence="18">
    <location>
        <begin position="126"/>
        <end position="132"/>
    </location>
    <ligand>
        <name>(6S)-NADPHX</name>
        <dbReference type="ChEBI" id="CHEBI:64076"/>
    </ligand>
</feature>
<comment type="function">
    <text evidence="18">Catalyzes the epimerization of the S- and R-forms of NAD(P)HX, a damaged form of NAD(P)H that is a result of enzymatic or heat-dependent hydration. This is a prerequisite for the S-specific NAD(P)H-hydrate dehydratase to allow the repair of both epimers of NAD(P)HX.</text>
</comment>
<evidence type="ECO:0000256" key="5">
    <source>
        <dbReference type="ARBA" id="ARBA00022723"/>
    </source>
</evidence>
<dbReference type="SUPFAM" id="SSF53613">
    <property type="entry name" value="Ribokinase-like"/>
    <property type="match status" value="1"/>
</dbReference>
<comment type="catalytic activity">
    <reaction evidence="1 18 19">
        <text>(6R)-NADHX = (6S)-NADHX</text>
        <dbReference type="Rhea" id="RHEA:32215"/>
        <dbReference type="ChEBI" id="CHEBI:64074"/>
        <dbReference type="ChEBI" id="CHEBI:64075"/>
        <dbReference type="EC" id="5.1.99.6"/>
    </reaction>
</comment>
<dbReference type="CDD" id="cd01171">
    <property type="entry name" value="YXKO-related"/>
    <property type="match status" value="1"/>
</dbReference>
<keyword evidence="13" id="KW-0511">Multifunctional enzyme</keyword>
<evidence type="ECO:0000256" key="6">
    <source>
        <dbReference type="ARBA" id="ARBA00022741"/>
    </source>
</evidence>
<dbReference type="Pfam" id="PF03853">
    <property type="entry name" value="YjeF_N"/>
    <property type="match status" value="1"/>
</dbReference>
<evidence type="ECO:0000256" key="10">
    <source>
        <dbReference type="ARBA" id="ARBA00023027"/>
    </source>
</evidence>
<feature type="binding site" evidence="18">
    <location>
        <position position="122"/>
    </location>
    <ligand>
        <name>K(+)</name>
        <dbReference type="ChEBI" id="CHEBI:29103"/>
    </ligand>
</feature>
<keyword evidence="9 18" id="KW-0630">Potassium</keyword>
<feature type="binding site" evidence="17">
    <location>
        <begin position="408"/>
        <end position="412"/>
    </location>
    <ligand>
        <name>AMP</name>
        <dbReference type="ChEBI" id="CHEBI:456215"/>
    </ligand>
</feature>
<dbReference type="GO" id="GO:0005524">
    <property type="term" value="F:ATP binding"/>
    <property type="evidence" value="ECO:0007669"/>
    <property type="project" value="UniProtKB-UniRule"/>
</dbReference>
<dbReference type="PANTHER" id="PTHR12592:SF0">
    <property type="entry name" value="ATP-DEPENDENT (S)-NAD(P)H-HYDRATE DEHYDRATASE"/>
    <property type="match status" value="1"/>
</dbReference>
<dbReference type="GO" id="GO:0052855">
    <property type="term" value="F:ADP-dependent NAD(P)H-hydrate dehydratase activity"/>
    <property type="evidence" value="ECO:0007669"/>
    <property type="project" value="UniProtKB-UniRule"/>
</dbReference>
<dbReference type="GeneID" id="78399806"/>
<evidence type="ECO:0000313" key="23">
    <source>
        <dbReference type="Proteomes" id="UP000510643"/>
    </source>
</evidence>
<dbReference type="Proteomes" id="UP000510643">
    <property type="component" value="Chromosome"/>
</dbReference>
<feature type="binding site" evidence="17">
    <location>
        <position position="373"/>
    </location>
    <ligand>
        <name>(6S)-NADPHX</name>
        <dbReference type="ChEBI" id="CHEBI:64076"/>
    </ligand>
</feature>
<comment type="cofactor">
    <cofactor evidence="17">
        <name>Mg(2+)</name>
        <dbReference type="ChEBI" id="CHEBI:18420"/>
    </cofactor>
</comment>
<sequence>MKILNSKQIKEWDQLTIKHQNISSWDLMERAVLKLTENIVNDIPSKELPIIIFCGKGNNGGDGLGVARELKKLGYKTLIYILKSENYSEDNLKNQQLLSSNDLHFFNLNEELQLSENSVIIDAIFGIGINQPLQDDWNSIFNQIEKSNPTQIISIDLPSGFIADSPMQKYFPCCKSNKTYTFQVPKLGLLFPENQIYTDEFILLDIGLEQNVSNEFETDYYFIQKNDVQKFLKKPSKFSHKGTFGHTLIIGGSLGKIGSIVLSAKAALKTGSGLVTTYTPQCGLNILQTNLIESMSLVDDSEKQIEHFPEIKIYQGVAVGMGMGQDPTTEANFINWINNKKQPLVIDADALNCLAKQKDCFTFIPQDSVLTPHPKELQRLIGEWENDFEKLEKVKKLAVFHQLIFIIKGFYTAVITSDGKTYFNSTGNWGMATAGSGDTLSGIIASLIGQGYNSSEASILGVYLHGLAGDLAVKKIHQHSLIASNISDFISEAYFYLDSNF</sequence>
<evidence type="ECO:0000256" key="18">
    <source>
        <dbReference type="HAMAP-Rule" id="MF_01966"/>
    </source>
</evidence>
<dbReference type="HAMAP" id="MF_01965">
    <property type="entry name" value="NADHX_dehydratase"/>
    <property type="match status" value="1"/>
</dbReference>
<feature type="domain" description="YjeF C-terminal" evidence="20">
    <location>
        <begin position="224"/>
        <end position="497"/>
    </location>
</feature>
<dbReference type="Gene3D" id="3.40.1190.20">
    <property type="match status" value="1"/>
</dbReference>
<dbReference type="SUPFAM" id="SSF64153">
    <property type="entry name" value="YjeF N-terminal domain-like"/>
    <property type="match status" value="1"/>
</dbReference>
<comment type="similarity">
    <text evidence="18">Belongs to the NnrE/AIBP family.</text>
</comment>
<evidence type="ECO:0000256" key="19">
    <source>
        <dbReference type="PIRNR" id="PIRNR017184"/>
    </source>
</evidence>
<evidence type="ECO:0000256" key="3">
    <source>
        <dbReference type="ARBA" id="ARBA00006001"/>
    </source>
</evidence>
<keyword evidence="12 17" id="KW-0456">Lyase</keyword>
<dbReference type="PANTHER" id="PTHR12592">
    <property type="entry name" value="ATP-DEPENDENT (S)-NAD(P)H-HYDRATE DEHYDRATASE FAMILY MEMBER"/>
    <property type="match status" value="1"/>
</dbReference>
<organism evidence="22 23">
    <name type="scientific">Empedobacter falsenii</name>
    <dbReference type="NCBI Taxonomy" id="343874"/>
    <lineage>
        <taxon>Bacteria</taxon>
        <taxon>Pseudomonadati</taxon>
        <taxon>Bacteroidota</taxon>
        <taxon>Flavobacteriia</taxon>
        <taxon>Flavobacteriales</taxon>
        <taxon>Weeksellaceae</taxon>
        <taxon>Empedobacter</taxon>
    </lineage>
</organism>
<dbReference type="InterPro" id="IPR000631">
    <property type="entry name" value="CARKD"/>
</dbReference>
<evidence type="ECO:0000256" key="7">
    <source>
        <dbReference type="ARBA" id="ARBA00022840"/>
    </source>
</evidence>
<name>A0A7H9DPC5_9FLAO</name>
<protein>
    <recommendedName>
        <fullName evidence="19">Bifunctional NAD(P)H-hydrate repair enzyme</fullName>
    </recommendedName>
    <alternativeName>
        <fullName evidence="19">Nicotinamide nucleotide repair protein</fullName>
    </alternativeName>
    <domain>
        <recommendedName>
            <fullName evidence="19">ADP-dependent (S)-NAD(P)H-hydrate dehydratase</fullName>
            <ecNumber evidence="19">4.2.1.136</ecNumber>
        </recommendedName>
        <alternativeName>
            <fullName evidence="19">ADP-dependent NAD(P)HX dehydratase</fullName>
        </alternativeName>
    </domain>
    <domain>
        <recommendedName>
            <fullName evidence="19">NAD(P)H-hydrate epimerase</fullName>
            <ecNumber evidence="19">5.1.99.6</ecNumber>
        </recommendedName>
    </domain>
</protein>
<keyword evidence="5 18" id="KW-0479">Metal-binding</keyword>
<evidence type="ECO:0000256" key="9">
    <source>
        <dbReference type="ARBA" id="ARBA00022958"/>
    </source>
</evidence>
<feature type="binding site" evidence="18">
    <location>
        <position position="159"/>
    </location>
    <ligand>
        <name>K(+)</name>
        <dbReference type="ChEBI" id="CHEBI:29103"/>
    </ligand>
</feature>
<dbReference type="NCBIfam" id="TIGR00196">
    <property type="entry name" value="yjeF_cterm"/>
    <property type="match status" value="1"/>
</dbReference>
<reference evidence="22 23" key="1">
    <citation type="submission" date="2019-06" db="EMBL/GenBank/DDBJ databases">
        <title>Emergence of pandrug resistant Empedobacter falsenii in China.</title>
        <authorList>
            <person name="Dong N."/>
            <person name="Chen S."/>
            <person name="Zhang R."/>
        </authorList>
    </citation>
    <scope>NUCLEOTIDE SEQUENCE [LARGE SCALE GENOMIC DNA]</scope>
    <source>
        <strain evidence="22 23">1681-1</strain>
    </source>
</reference>
<dbReference type="EC" id="5.1.99.6" evidence="19"/>